<dbReference type="InParanoid" id="A0A6P8S071"/>
<evidence type="ECO:0000256" key="1">
    <source>
        <dbReference type="SAM" id="MobiDB-lite"/>
    </source>
</evidence>
<feature type="region of interest" description="Disordered" evidence="1">
    <location>
        <begin position="468"/>
        <end position="487"/>
    </location>
</feature>
<name>A0A6P8S071_GEOSA</name>
<accession>A0A6P8S071</accession>
<feature type="compositionally biased region" description="Polar residues" evidence="1">
    <location>
        <begin position="475"/>
        <end position="487"/>
    </location>
</feature>
<organism evidence="2 3">
    <name type="scientific">Geotrypetes seraphini</name>
    <name type="common">Gaboon caecilian</name>
    <name type="synonym">Caecilia seraphini</name>
    <dbReference type="NCBI Taxonomy" id="260995"/>
    <lineage>
        <taxon>Eukaryota</taxon>
        <taxon>Metazoa</taxon>
        <taxon>Chordata</taxon>
        <taxon>Craniata</taxon>
        <taxon>Vertebrata</taxon>
        <taxon>Euteleostomi</taxon>
        <taxon>Amphibia</taxon>
        <taxon>Gymnophiona</taxon>
        <taxon>Geotrypetes</taxon>
    </lineage>
</organism>
<gene>
    <name evidence="3" type="primary">C1H2orf81</name>
</gene>
<protein>
    <submittedName>
        <fullName evidence="3">Uncharacterized protein C2orf81 homolog</fullName>
    </submittedName>
</protein>
<dbReference type="Pfam" id="PF15479">
    <property type="entry name" value="DUF4639"/>
    <property type="match status" value="1"/>
</dbReference>
<dbReference type="CTD" id="100488924"/>
<sequence length="487" mass="55062">MSRPARAEKLRAEKARAAFPVPIPSVNIPQIVEIVPGRFTETDWISMVAVEEGEEYVGEMIDDLLAQVMKQCFQVYLQRQRIPYTINQAKDATIQIIEWRFLVRDTGEACVAKDDTWQEEKEPISVITDSWAQGTVPVIHTTFIPHMEDEQTLNESSWMNLASTPIISTDECRFIDLSSTQLPSLSLDEESEKTASEKISMVEKLEEEILTKWKAPSKLKELVYQPIPPSQDLKPKPEYKPHLVPLQPAEKELSIQQPSQTILKQESQKDISKLKQLFSSKQTILKAQQGRLPQRKEVICDEFGNAIYVPKIDPSCLPVPYIQPQVEILDSYVEIERQRMDSYGINRPKGKKLSLKITDQRRGTITDLSSFPLPSSTDALSRQMIKGKSSAPISLKSVIVVEAMQLAPGVVMRDTSSSVPSSFRGPKQEEVKQKECIRKESDKDLRPVLTTVPTPSITVDQLLKNHTPQVHPITRFQTNPSSLRGHS</sequence>
<evidence type="ECO:0000313" key="2">
    <source>
        <dbReference type="Proteomes" id="UP000515159"/>
    </source>
</evidence>
<dbReference type="AlphaFoldDB" id="A0A6P8S071"/>
<dbReference type="KEGG" id="gsh:117364807"/>
<proteinExistence type="predicted"/>
<dbReference type="InterPro" id="IPR028042">
    <property type="entry name" value="DUF4639"/>
</dbReference>
<dbReference type="Proteomes" id="UP000515159">
    <property type="component" value="Chromosome 1"/>
</dbReference>
<dbReference type="GeneID" id="117364807"/>
<reference evidence="3" key="1">
    <citation type="submission" date="2025-08" db="UniProtKB">
        <authorList>
            <consortium name="RefSeq"/>
        </authorList>
    </citation>
    <scope>IDENTIFICATION</scope>
</reference>
<dbReference type="OrthoDB" id="193650at2759"/>
<dbReference type="RefSeq" id="XP_033810336.1">
    <property type="nucleotide sequence ID" value="XM_033954445.1"/>
</dbReference>
<dbReference type="PANTHER" id="PTHR34438:SF1">
    <property type="entry name" value="CHROMOSOME 2 OPEN READING FRAME 81"/>
    <property type="match status" value="1"/>
</dbReference>
<dbReference type="PANTHER" id="PTHR34438">
    <property type="entry name" value="SI:DKEY-97L20.6"/>
    <property type="match status" value="1"/>
</dbReference>
<evidence type="ECO:0000313" key="3">
    <source>
        <dbReference type="RefSeq" id="XP_033810336.1"/>
    </source>
</evidence>
<keyword evidence="2" id="KW-1185">Reference proteome</keyword>